<sequence>MFTSILPWGTQFQPFGTMDLNGAKAPGAVLIAGNTRLDLSHLNDSKGHRPDADTADDFVIWQLAGNSTVTLPQDRSTKVNVRVLAGNITEQQGDTKLNAAGPFLGKTITANFSSNEGSSASVFQVTVYLLAGNVKVIDPQGTTVSEINPTSPSSTEQPSQRSSEKMEQLEDKLATVEWQLDEPGLSRSDRNKLESERAQLKQDIKDLELEAAR</sequence>
<keyword evidence="3" id="KW-1185">Reference proteome</keyword>
<name>A0ABX6JUN5_9MICO</name>
<feature type="compositionally biased region" description="Basic and acidic residues" evidence="1">
    <location>
        <begin position="162"/>
        <end position="174"/>
    </location>
</feature>
<evidence type="ECO:0000313" key="3">
    <source>
        <dbReference type="Proteomes" id="UP000503441"/>
    </source>
</evidence>
<organism evidence="2 3">
    <name type="scientific">Leucobacter coleopterorum</name>
    <dbReference type="NCBI Taxonomy" id="2714933"/>
    <lineage>
        <taxon>Bacteria</taxon>
        <taxon>Bacillati</taxon>
        <taxon>Actinomycetota</taxon>
        <taxon>Actinomycetes</taxon>
        <taxon>Micrococcales</taxon>
        <taxon>Microbacteriaceae</taxon>
        <taxon>Leucobacter</taxon>
    </lineage>
</organism>
<protein>
    <submittedName>
        <fullName evidence="2">Uncharacterized protein</fullName>
    </submittedName>
</protein>
<proteinExistence type="predicted"/>
<dbReference type="Proteomes" id="UP000503441">
    <property type="component" value="Chromosome"/>
</dbReference>
<dbReference type="EMBL" id="CP049933">
    <property type="protein sequence ID" value="QIM18011.1"/>
    <property type="molecule type" value="Genomic_DNA"/>
</dbReference>
<accession>A0ABX6JUN5</accession>
<gene>
    <name evidence="2" type="ORF">G7066_03755</name>
</gene>
<evidence type="ECO:0000313" key="2">
    <source>
        <dbReference type="EMBL" id="QIM18011.1"/>
    </source>
</evidence>
<feature type="region of interest" description="Disordered" evidence="1">
    <location>
        <begin position="141"/>
        <end position="213"/>
    </location>
</feature>
<feature type="compositionally biased region" description="Low complexity" evidence="1">
    <location>
        <begin position="150"/>
        <end position="161"/>
    </location>
</feature>
<reference evidence="2 3" key="1">
    <citation type="submission" date="2020-03" db="EMBL/GenBank/DDBJ databases">
        <title>Leucobacter sp. nov., isolated from beetles.</title>
        <authorList>
            <person name="Hyun D.-W."/>
            <person name="Bae J.-W."/>
        </authorList>
    </citation>
    <scope>NUCLEOTIDE SEQUENCE [LARGE SCALE GENOMIC DNA]</scope>
    <source>
        <strain evidence="2 3">HDW9A</strain>
    </source>
</reference>
<feature type="compositionally biased region" description="Basic and acidic residues" evidence="1">
    <location>
        <begin position="187"/>
        <end position="213"/>
    </location>
</feature>
<evidence type="ECO:0000256" key="1">
    <source>
        <dbReference type="SAM" id="MobiDB-lite"/>
    </source>
</evidence>